<evidence type="ECO:0000256" key="1">
    <source>
        <dbReference type="SAM" id="MobiDB-lite"/>
    </source>
</evidence>
<gene>
    <name evidence="2" type="ORF">MPPM_0017</name>
</gene>
<feature type="compositionally biased region" description="Basic and acidic residues" evidence="1">
    <location>
        <begin position="22"/>
        <end position="34"/>
    </location>
</feature>
<evidence type="ECO:0000313" key="3">
    <source>
        <dbReference type="Proteomes" id="UP000218288"/>
    </source>
</evidence>
<dbReference type="Proteomes" id="UP000218288">
    <property type="component" value="Chromosome"/>
</dbReference>
<organism evidence="2 3">
    <name type="scientific">Methylorubrum populi</name>
    <dbReference type="NCBI Taxonomy" id="223967"/>
    <lineage>
        <taxon>Bacteria</taxon>
        <taxon>Pseudomonadati</taxon>
        <taxon>Pseudomonadota</taxon>
        <taxon>Alphaproteobacteria</taxon>
        <taxon>Hyphomicrobiales</taxon>
        <taxon>Methylobacteriaceae</taxon>
        <taxon>Methylorubrum</taxon>
    </lineage>
</organism>
<sequence length="79" mass="8379">MPADACGQIGVMHLIGIGVPVRRENARRNRDRRTLTGPPDSNRREQSGARATVRSEGAFSVHGCPVLCAETLANAPAGK</sequence>
<evidence type="ECO:0000313" key="2">
    <source>
        <dbReference type="EMBL" id="BAU88622.1"/>
    </source>
</evidence>
<reference evidence="2 3" key="1">
    <citation type="journal article" date="2016" name="Genome Announc.">
        <title>Complete Genome Sequence of Methylobacterium populi P-1M, Isolated from Pink-Pigmented Household Biofilm.</title>
        <authorList>
            <person name="Morohoshi T."/>
            <person name="Ikeda T."/>
        </authorList>
    </citation>
    <scope>NUCLEOTIDE SEQUENCE [LARGE SCALE GENOMIC DNA]</scope>
    <source>
        <strain evidence="2 3">P-1M</strain>
    </source>
</reference>
<dbReference type="AlphaFoldDB" id="A0A161JKV6"/>
<dbReference type="EMBL" id="AP014809">
    <property type="protein sequence ID" value="BAU88622.1"/>
    <property type="molecule type" value="Genomic_DNA"/>
</dbReference>
<feature type="region of interest" description="Disordered" evidence="1">
    <location>
        <begin position="22"/>
        <end position="54"/>
    </location>
</feature>
<proteinExistence type="predicted"/>
<name>A0A161JKV6_9HYPH</name>
<protein>
    <submittedName>
        <fullName evidence="2">Uncharacterized protein</fullName>
    </submittedName>
</protein>
<accession>A0A161JKV6</accession>